<keyword evidence="3" id="KW-0597">Phosphoprotein</keyword>
<keyword evidence="5 9" id="KW-0812">Transmembrane</keyword>
<dbReference type="CDD" id="cd00082">
    <property type="entry name" value="HisKA"/>
    <property type="match status" value="1"/>
</dbReference>
<dbReference type="SMART" id="SM00387">
    <property type="entry name" value="HATPase_c"/>
    <property type="match status" value="1"/>
</dbReference>
<dbReference type="CDD" id="cd00075">
    <property type="entry name" value="HATPase"/>
    <property type="match status" value="1"/>
</dbReference>
<dbReference type="InterPro" id="IPR005467">
    <property type="entry name" value="His_kinase_dom"/>
</dbReference>
<evidence type="ECO:0000259" key="11">
    <source>
        <dbReference type="PROSITE" id="PS50885"/>
    </source>
</evidence>
<dbReference type="Pfam" id="PF00512">
    <property type="entry name" value="HisKA"/>
    <property type="match status" value="1"/>
</dbReference>
<evidence type="ECO:0000313" key="12">
    <source>
        <dbReference type="EMBL" id="MBU3079342.1"/>
    </source>
</evidence>
<evidence type="ECO:0000256" key="1">
    <source>
        <dbReference type="ARBA" id="ARBA00000085"/>
    </source>
</evidence>
<feature type="domain" description="Histidine kinase" evidence="10">
    <location>
        <begin position="238"/>
        <end position="448"/>
    </location>
</feature>
<keyword evidence="13" id="KW-1185">Reference proteome</keyword>
<dbReference type="Pfam" id="PF00672">
    <property type="entry name" value="HAMP"/>
    <property type="match status" value="1"/>
</dbReference>
<protein>
    <recommendedName>
        <fullName evidence="2">histidine kinase</fullName>
        <ecNumber evidence="2">2.7.13.3</ecNumber>
    </recommendedName>
</protein>
<dbReference type="EC" id="2.7.13.3" evidence="2"/>
<keyword evidence="4" id="KW-0808">Transferase</keyword>
<dbReference type="RefSeq" id="WP_216327332.1">
    <property type="nucleotide sequence ID" value="NZ_JAHKRT010000009.1"/>
</dbReference>
<dbReference type="CDD" id="cd06225">
    <property type="entry name" value="HAMP"/>
    <property type="match status" value="1"/>
</dbReference>
<gene>
    <name evidence="12" type="ORF">KOF26_15905</name>
</gene>
<keyword evidence="8" id="KW-0902">Two-component regulatory system</keyword>
<dbReference type="SMART" id="SM00388">
    <property type="entry name" value="HisKA"/>
    <property type="match status" value="1"/>
</dbReference>
<dbReference type="EMBL" id="JAHKRT010000009">
    <property type="protein sequence ID" value="MBU3079342.1"/>
    <property type="molecule type" value="Genomic_DNA"/>
</dbReference>
<dbReference type="PROSITE" id="PS50885">
    <property type="entry name" value="HAMP"/>
    <property type="match status" value="1"/>
</dbReference>
<reference evidence="12 13" key="1">
    <citation type="submission" date="2021-06" db="EMBL/GenBank/DDBJ databases">
        <title>Sphingomonas sp. XMGL2, whole genome shotgun sequencing project.</title>
        <authorList>
            <person name="Zhao G."/>
            <person name="Shen L."/>
        </authorList>
    </citation>
    <scope>NUCLEOTIDE SEQUENCE [LARGE SCALE GENOMIC DNA]</scope>
    <source>
        <strain evidence="12 13">XMGL2</strain>
    </source>
</reference>
<evidence type="ECO:0000256" key="2">
    <source>
        <dbReference type="ARBA" id="ARBA00012438"/>
    </source>
</evidence>
<keyword evidence="7 9" id="KW-1133">Transmembrane helix</keyword>
<dbReference type="Pfam" id="PF02518">
    <property type="entry name" value="HATPase_c"/>
    <property type="match status" value="1"/>
</dbReference>
<evidence type="ECO:0000256" key="5">
    <source>
        <dbReference type="ARBA" id="ARBA00022692"/>
    </source>
</evidence>
<feature type="transmembrane region" description="Helical" evidence="9">
    <location>
        <begin position="156"/>
        <end position="174"/>
    </location>
</feature>
<accession>A0ABS6BNW7</accession>
<evidence type="ECO:0000256" key="6">
    <source>
        <dbReference type="ARBA" id="ARBA00022777"/>
    </source>
</evidence>
<dbReference type="PROSITE" id="PS50109">
    <property type="entry name" value="HIS_KIN"/>
    <property type="match status" value="1"/>
</dbReference>
<name>A0ABS6BNW7_9SPHN</name>
<organism evidence="12 13">
    <name type="scientific">Sphingomonas quercus</name>
    <dbReference type="NCBI Taxonomy" id="2842451"/>
    <lineage>
        <taxon>Bacteria</taxon>
        <taxon>Pseudomonadati</taxon>
        <taxon>Pseudomonadota</taxon>
        <taxon>Alphaproteobacteria</taxon>
        <taxon>Sphingomonadales</taxon>
        <taxon>Sphingomonadaceae</taxon>
        <taxon>Sphingomonas</taxon>
    </lineage>
</organism>
<evidence type="ECO:0000256" key="9">
    <source>
        <dbReference type="SAM" id="Phobius"/>
    </source>
</evidence>
<evidence type="ECO:0000313" key="13">
    <source>
        <dbReference type="Proteomes" id="UP000776276"/>
    </source>
</evidence>
<dbReference type="InterPro" id="IPR003660">
    <property type="entry name" value="HAMP_dom"/>
</dbReference>
<dbReference type="Proteomes" id="UP000776276">
    <property type="component" value="Unassembled WGS sequence"/>
</dbReference>
<evidence type="ECO:0000256" key="7">
    <source>
        <dbReference type="ARBA" id="ARBA00022989"/>
    </source>
</evidence>
<sequence length="464" mass="48602">MNWRSTTFRFAGLVFLLQLAGAALLLGIVHQLTQNQIRGEARARAEALRDALLPHYRQRGFAVLARAVAAQAGPGKAAGAVVLLADRDGHAVAGNLAAWPPSVPPDAPAQTIELFRIGHEASEQMYLVATPLADGRLLTGHVVESEQRFTVILEEAMASAFAVAVALAAFAAWISARLIVRKLAATVGTARAVAAGDLDQRVPAEGGDDAFAALGDTINAMLDRIAALMNELKIATDGLAHDLRSPLTRLRSTLERALLASDGEMARAAIGRAIEEGDRLLAMLDTALRISRAEAGLGREHLVDTDLSALIADMVELYGPIAEDRGFAIAADAAPGLRARVHRELLGQAIANLIDNAMKYGAGRILLAARETGEGVAISVGDEGPGIPEALRPTALRRFGRLDAARTEAGAGLGLALAAAVARLHGGTLRLHDNRPGLRVELFLSGHAEPVPASTSPQARGRGG</sequence>
<dbReference type="InterPro" id="IPR050428">
    <property type="entry name" value="TCS_sensor_his_kinase"/>
</dbReference>
<comment type="catalytic activity">
    <reaction evidence="1">
        <text>ATP + protein L-histidine = ADP + protein N-phospho-L-histidine.</text>
        <dbReference type="EC" id="2.7.13.3"/>
    </reaction>
</comment>
<evidence type="ECO:0000256" key="4">
    <source>
        <dbReference type="ARBA" id="ARBA00022679"/>
    </source>
</evidence>
<evidence type="ECO:0000259" key="10">
    <source>
        <dbReference type="PROSITE" id="PS50109"/>
    </source>
</evidence>
<dbReference type="InterPro" id="IPR003661">
    <property type="entry name" value="HisK_dim/P_dom"/>
</dbReference>
<feature type="domain" description="HAMP" evidence="11">
    <location>
        <begin position="177"/>
        <end position="230"/>
    </location>
</feature>
<dbReference type="PANTHER" id="PTHR45436:SF8">
    <property type="entry name" value="HISTIDINE KINASE"/>
    <property type="match status" value="1"/>
</dbReference>
<keyword evidence="6 12" id="KW-0418">Kinase</keyword>
<dbReference type="PANTHER" id="PTHR45436">
    <property type="entry name" value="SENSOR HISTIDINE KINASE YKOH"/>
    <property type="match status" value="1"/>
</dbReference>
<dbReference type="GO" id="GO:0016301">
    <property type="term" value="F:kinase activity"/>
    <property type="evidence" value="ECO:0007669"/>
    <property type="project" value="UniProtKB-KW"/>
</dbReference>
<dbReference type="InterPro" id="IPR003594">
    <property type="entry name" value="HATPase_dom"/>
</dbReference>
<evidence type="ECO:0000256" key="8">
    <source>
        <dbReference type="ARBA" id="ARBA00023012"/>
    </source>
</evidence>
<evidence type="ECO:0000256" key="3">
    <source>
        <dbReference type="ARBA" id="ARBA00022553"/>
    </source>
</evidence>
<keyword evidence="9" id="KW-0472">Membrane</keyword>
<proteinExistence type="predicted"/>
<dbReference type="SMART" id="SM00304">
    <property type="entry name" value="HAMP"/>
    <property type="match status" value="1"/>
</dbReference>
<comment type="caution">
    <text evidence="12">The sequence shown here is derived from an EMBL/GenBank/DDBJ whole genome shotgun (WGS) entry which is preliminary data.</text>
</comment>